<protein>
    <submittedName>
        <fullName evidence="3">Alpha/beta hydrolase</fullName>
    </submittedName>
    <submittedName>
        <fullName evidence="2">Lysophospholipase</fullName>
    </submittedName>
</protein>
<name>A0AAP9J4U2_PANTH</name>
<dbReference type="PANTHER" id="PTHR43265">
    <property type="entry name" value="ESTERASE ESTD"/>
    <property type="match status" value="1"/>
</dbReference>
<evidence type="ECO:0000313" key="4">
    <source>
        <dbReference type="Proteomes" id="UP000315377"/>
    </source>
</evidence>
<dbReference type="SUPFAM" id="SSF53474">
    <property type="entry name" value="alpha/beta-Hydrolases"/>
    <property type="match status" value="1"/>
</dbReference>
<accession>A0AAP9J4U2</accession>
<dbReference type="Proteomes" id="UP001209276">
    <property type="component" value="Unassembled WGS sequence"/>
</dbReference>
<sequence length="318" mass="34990">MNAHCSEIEVTIDSAYPVAGTLSVPRAAVQPAPAILLISGTGESDRNGNGGGLNMNIYKDLADALGKMGLVTLRYDKRGTHASGGNFYDTGFWDLVEDSTACVRFLQSRPEIDPNRIVILGHSEGAIIAPVVQASQPVQGLMLIAGAFDNLVHDTMPRQSAQALQEMECAKGIKGLLFRLFNVPGRTRKQSAAFMEMALSSATPTLQFKGAKFCAKWFQEHAALNLAEYVKKVSCPLLAITGSNDIQAPPEHAKMFAEAAKGETEWHIVPQMNHILRKYDKPHTMLGLVKEYKKTITDPIDAEFLKLLEQWMRKYKFI</sequence>
<dbReference type="EMBL" id="CP041405">
    <property type="protein sequence ID" value="QDM46988.1"/>
    <property type="molecule type" value="Genomic_DNA"/>
</dbReference>
<dbReference type="GeneID" id="76999925"/>
<dbReference type="InterPro" id="IPR029058">
    <property type="entry name" value="AB_hydrolase_fold"/>
</dbReference>
<evidence type="ECO:0000259" key="1">
    <source>
        <dbReference type="Pfam" id="PF12146"/>
    </source>
</evidence>
<dbReference type="PANTHER" id="PTHR43265:SF1">
    <property type="entry name" value="ESTERASE ESTD"/>
    <property type="match status" value="1"/>
</dbReference>
<organism evidence="3 4">
    <name type="scientific">Paenibacillus thiaminolyticus</name>
    <name type="common">Bacillus thiaminolyticus</name>
    <dbReference type="NCBI Taxonomy" id="49283"/>
    <lineage>
        <taxon>Bacteria</taxon>
        <taxon>Bacillati</taxon>
        <taxon>Bacillota</taxon>
        <taxon>Bacilli</taxon>
        <taxon>Bacillales</taxon>
        <taxon>Paenibacillaceae</taxon>
        <taxon>Paenibacillus</taxon>
    </lineage>
</organism>
<reference evidence="2 5" key="2">
    <citation type="submission" date="2022-05" db="EMBL/GenBank/DDBJ databases">
        <title>Genome Sequencing of Bee-Associated Microbes.</title>
        <authorList>
            <person name="Dunlap C."/>
        </authorList>
    </citation>
    <scope>NUCLEOTIDE SEQUENCE [LARGE SCALE GENOMIC DNA]</scope>
    <source>
        <strain evidence="2 5">NRRL B-14613</strain>
    </source>
</reference>
<gene>
    <name evidence="3" type="ORF">FLT43_28605</name>
    <name evidence="2" type="ORF">M5W83_04485</name>
</gene>
<dbReference type="AlphaFoldDB" id="A0AAP9J4U2"/>
<reference evidence="3 4" key="1">
    <citation type="submission" date="2019-07" db="EMBL/GenBank/DDBJ databases">
        <title>Paenibacillus thiaminolyticus NRRL B-4156.</title>
        <authorList>
            <person name="Hehnly C."/>
            <person name="Zhang L."/>
        </authorList>
    </citation>
    <scope>NUCLEOTIDE SEQUENCE [LARGE SCALE GENOMIC DNA]</scope>
    <source>
        <strain evidence="3 4">NRRL B-4156</strain>
    </source>
</reference>
<proteinExistence type="predicted"/>
<dbReference type="Pfam" id="PF12146">
    <property type="entry name" value="Hydrolase_4"/>
    <property type="match status" value="1"/>
</dbReference>
<keyword evidence="3" id="KW-0378">Hydrolase</keyword>
<keyword evidence="5" id="KW-1185">Reference proteome</keyword>
<dbReference type="Gene3D" id="3.40.50.1820">
    <property type="entry name" value="alpha/beta hydrolase"/>
    <property type="match status" value="1"/>
</dbReference>
<dbReference type="EMBL" id="JAMDMM010000011">
    <property type="protein sequence ID" value="MCY9606416.1"/>
    <property type="molecule type" value="Genomic_DNA"/>
</dbReference>
<dbReference type="InterPro" id="IPR053145">
    <property type="entry name" value="AB_hydrolase_Est10"/>
</dbReference>
<evidence type="ECO:0000313" key="3">
    <source>
        <dbReference type="EMBL" id="QDM46988.1"/>
    </source>
</evidence>
<dbReference type="RefSeq" id="WP_087440123.1">
    <property type="nucleotide sequence ID" value="NZ_CABMNB010000001.1"/>
</dbReference>
<feature type="domain" description="Serine aminopeptidase S33" evidence="1">
    <location>
        <begin position="50"/>
        <end position="275"/>
    </location>
</feature>
<evidence type="ECO:0000313" key="2">
    <source>
        <dbReference type="EMBL" id="MCY9606416.1"/>
    </source>
</evidence>
<dbReference type="Proteomes" id="UP000315377">
    <property type="component" value="Chromosome"/>
</dbReference>
<evidence type="ECO:0000313" key="5">
    <source>
        <dbReference type="Proteomes" id="UP001209276"/>
    </source>
</evidence>
<dbReference type="InterPro" id="IPR022742">
    <property type="entry name" value="Hydrolase_4"/>
</dbReference>
<dbReference type="GO" id="GO:0052689">
    <property type="term" value="F:carboxylic ester hydrolase activity"/>
    <property type="evidence" value="ECO:0007669"/>
    <property type="project" value="TreeGrafter"/>
</dbReference>